<feature type="domain" description="Chromo" evidence="2">
    <location>
        <begin position="1"/>
        <end position="29"/>
    </location>
</feature>
<dbReference type="EMBL" id="JAYKXP010000013">
    <property type="protein sequence ID" value="KAK7051360.1"/>
    <property type="molecule type" value="Genomic_DNA"/>
</dbReference>
<accession>A0AAW0DHX2</accession>
<evidence type="ECO:0000256" key="1">
    <source>
        <dbReference type="SAM" id="MobiDB-lite"/>
    </source>
</evidence>
<name>A0AAW0DHX2_9AGAR</name>
<keyword evidence="4" id="KW-1185">Reference proteome</keyword>
<dbReference type="Gene3D" id="2.40.50.40">
    <property type="match status" value="1"/>
</dbReference>
<feature type="compositionally biased region" description="Basic and acidic residues" evidence="1">
    <location>
        <begin position="127"/>
        <end position="136"/>
    </location>
</feature>
<evidence type="ECO:0000313" key="4">
    <source>
        <dbReference type="Proteomes" id="UP001383192"/>
    </source>
</evidence>
<feature type="compositionally biased region" description="Basic and acidic residues" evidence="1">
    <location>
        <begin position="260"/>
        <end position="272"/>
    </location>
</feature>
<feature type="compositionally biased region" description="Polar residues" evidence="1">
    <location>
        <begin position="424"/>
        <end position="436"/>
    </location>
</feature>
<feature type="compositionally biased region" description="Polar residues" evidence="1">
    <location>
        <begin position="209"/>
        <end position="219"/>
    </location>
</feature>
<dbReference type="AlphaFoldDB" id="A0AAW0DHX2"/>
<feature type="compositionally biased region" description="Low complexity" evidence="1">
    <location>
        <begin position="192"/>
        <end position="208"/>
    </location>
</feature>
<sequence length="973" mass="108966">MGYDDSENSWEPAENIEENCKPLIARFWEHIGHDNEDYLPGYECRAEEAWIKEEMARFHKDNKTTSKKKSKRKLSVVKAESPSDDEAILRPPKKKRVGNSTETEDDAPLKLKTSISKKGKQKAIALPKEKNKESVKAETGPSLFSDDDVTISPDNSPAKPASTTASTSKPVVGKRKPPPLVIPSKQGSGNVPKSAGAPPSAKSASRSATNTPIISSTTPGFLKPTRKIHPVPDESTVASGSNLSVKNRLSAHAMLPTLPKSKDKEKAGDALRRTNTAPIPKKPIGLTIGFKKKPPSLSVNPTITDEDMAPKIPTFSPNVPAHSPTSTTPLNSPPHPALDTTMTSLNGAPSPTLLQGEISRITDRPMAMSPIAHDQDMGDDAANLFNDSHRVDEDLDPVQRAPMAAPLERPIEQQDQSDELVTPARTSLATGLSSTQSFPGRIQKKWKWTGSVLMQSSSEPQMLCQATLFDAEQLQQNGMPLRVALPDERDLVFHKYLSLELLEDILVACNPMEAAASLKAKDDDDLEAIERWTGYLKYHNQVAMSRVELDGVYAGNIIVAPSDAQALMQRLNVSANLLNNKSPLVAVLLTWSLSRDVRSADWRSPFKERLRLAEQMKAVDTEQDPEFQGTVWDEGTQERNTKTKMAIRILRFPKWLHDHMLSGERTYCVWPPPEQRDVVTELEVQHLTTILAKYPLAQCRDLTEPNMRVVFIHARAQGTIEKIQYLNEWRAKRIETMFVVFGSCSTTSYGSDWRRGFWEIYPIDDPKRVSEIGGVLTFTAGVLLSNPCELYRKVQQIAHHPLWTGYIVPSVLGMAVKLAYKDRCGDPLEDFDKGNFPFLFLLNAVEDGHFSLMRAPPSPEDHQALTTQWLDAQIDHVTRDSRETLGFCLNEFLRSYGNVPEERWERVLEEEISDDLRKMQIQPKVMEDYRRFVVLCDEEKEDTLHGLEWTTPTLFEFQDNLDRGTPPPDSPLW</sequence>
<organism evidence="3 4">
    <name type="scientific">Paramarasmius palmivorus</name>
    <dbReference type="NCBI Taxonomy" id="297713"/>
    <lineage>
        <taxon>Eukaryota</taxon>
        <taxon>Fungi</taxon>
        <taxon>Dikarya</taxon>
        <taxon>Basidiomycota</taxon>
        <taxon>Agaricomycotina</taxon>
        <taxon>Agaricomycetes</taxon>
        <taxon>Agaricomycetidae</taxon>
        <taxon>Agaricales</taxon>
        <taxon>Marasmiineae</taxon>
        <taxon>Marasmiaceae</taxon>
        <taxon>Paramarasmius</taxon>
    </lineage>
</organism>
<evidence type="ECO:0000313" key="3">
    <source>
        <dbReference type="EMBL" id="KAK7051360.1"/>
    </source>
</evidence>
<dbReference type="Proteomes" id="UP001383192">
    <property type="component" value="Unassembled WGS sequence"/>
</dbReference>
<reference evidence="3 4" key="1">
    <citation type="submission" date="2024-01" db="EMBL/GenBank/DDBJ databases">
        <title>A draft genome for a cacao thread blight-causing isolate of Paramarasmius palmivorus.</title>
        <authorList>
            <person name="Baruah I.K."/>
            <person name="Bukari Y."/>
            <person name="Amoako-Attah I."/>
            <person name="Meinhardt L.W."/>
            <person name="Bailey B.A."/>
            <person name="Cohen S.P."/>
        </authorList>
    </citation>
    <scope>NUCLEOTIDE SEQUENCE [LARGE SCALE GENOMIC DNA]</scope>
    <source>
        <strain evidence="3 4">GH-12</strain>
    </source>
</reference>
<dbReference type="PROSITE" id="PS50013">
    <property type="entry name" value="CHROMO_2"/>
    <property type="match status" value="1"/>
</dbReference>
<protein>
    <recommendedName>
        <fullName evidence="2">Chromo domain-containing protein</fullName>
    </recommendedName>
</protein>
<feature type="compositionally biased region" description="Basic residues" evidence="1">
    <location>
        <begin position="65"/>
        <end position="75"/>
    </location>
</feature>
<comment type="caution">
    <text evidence="3">The sequence shown here is derived from an EMBL/GenBank/DDBJ whole genome shotgun (WGS) entry which is preliminary data.</text>
</comment>
<feature type="region of interest" description="Disordered" evidence="1">
    <location>
        <begin position="414"/>
        <end position="436"/>
    </location>
</feature>
<evidence type="ECO:0000259" key="2">
    <source>
        <dbReference type="PROSITE" id="PS50013"/>
    </source>
</evidence>
<feature type="region of interest" description="Disordered" evidence="1">
    <location>
        <begin position="260"/>
        <end position="290"/>
    </location>
</feature>
<proteinExistence type="predicted"/>
<feature type="region of interest" description="Disordered" evidence="1">
    <location>
        <begin position="58"/>
        <end position="242"/>
    </location>
</feature>
<gene>
    <name evidence="3" type="ORF">VNI00_004860</name>
</gene>
<dbReference type="InterPro" id="IPR000953">
    <property type="entry name" value="Chromo/chromo_shadow_dom"/>
</dbReference>